<proteinExistence type="predicted"/>
<keyword evidence="2" id="KW-1185">Reference proteome</keyword>
<evidence type="ECO:0000313" key="2">
    <source>
        <dbReference type="Proteomes" id="UP001165368"/>
    </source>
</evidence>
<name>A0ABS9L2I4_9MICC</name>
<evidence type="ECO:0000313" key="1">
    <source>
        <dbReference type="EMBL" id="MCG2620858.1"/>
    </source>
</evidence>
<dbReference type="Proteomes" id="UP001165368">
    <property type="component" value="Unassembled WGS sequence"/>
</dbReference>
<comment type="caution">
    <text evidence="1">The sequence shown here is derived from an EMBL/GenBank/DDBJ whole genome shotgun (WGS) entry which is preliminary data.</text>
</comment>
<dbReference type="EMBL" id="JAKLTQ010000001">
    <property type="protein sequence ID" value="MCG2620858.1"/>
    <property type="molecule type" value="Genomic_DNA"/>
</dbReference>
<reference evidence="1" key="1">
    <citation type="submission" date="2022-01" db="EMBL/GenBank/DDBJ databases">
        <authorList>
            <person name="Jo J.-H."/>
            <person name="Im W.-T."/>
        </authorList>
    </citation>
    <scope>NUCLEOTIDE SEQUENCE</scope>
    <source>
        <strain evidence="1">I2-34</strain>
    </source>
</reference>
<dbReference type="InterPro" id="IPR025534">
    <property type="entry name" value="DUF4420"/>
</dbReference>
<accession>A0ABS9L2I4</accession>
<protein>
    <submittedName>
        <fullName evidence="1">PD-(D/E)XK motif protein</fullName>
    </submittedName>
</protein>
<dbReference type="Pfam" id="PF14390">
    <property type="entry name" value="DUF4420"/>
    <property type="match status" value="1"/>
</dbReference>
<gene>
    <name evidence="1" type="ORF">LVY72_02895</name>
</gene>
<sequence length="319" mass="35093">MHEVNKRFTEETLNHFLSLPTPTLHVVGDSPHCELLIDPPAHQMSLLMPDDRSRPTATPLRHIDVTLEESSKPTRLIITAASNVAPGATYGLLHTVAVGLQNGLNVADALEHAVKAFKELIQSHTKLSVDQQVGLVGELLVLDRLVSTIGPDDAVAAWLGPLTEQHDFALGDIDVEVKTTTSEKRKHVISGIGQLAPNPGRELWLVSLQLTRAGGAPGWTLPETVERVMRSVHEHAQAVNQKLEGLGWYRGDSDLYPDRWMWRSDPKAYVVDEKFPALTTARLSAAVPRLELISDLHYRIDVSGLIPGTPHPALNDWKV</sequence>
<dbReference type="RefSeq" id="WP_237817940.1">
    <property type="nucleotide sequence ID" value="NZ_JAKLTQ010000001.1"/>
</dbReference>
<organism evidence="1 2">
    <name type="scientific">Arthrobacter hankyongi</name>
    <dbReference type="NCBI Taxonomy" id="2904801"/>
    <lineage>
        <taxon>Bacteria</taxon>
        <taxon>Bacillati</taxon>
        <taxon>Actinomycetota</taxon>
        <taxon>Actinomycetes</taxon>
        <taxon>Micrococcales</taxon>
        <taxon>Micrococcaceae</taxon>
        <taxon>Arthrobacter</taxon>
    </lineage>
</organism>